<dbReference type="AlphaFoldDB" id="A0A4Y2NKW9"/>
<dbReference type="EMBL" id="BGPR01009353">
    <property type="protein sequence ID" value="GBN39484.1"/>
    <property type="molecule type" value="Genomic_DNA"/>
</dbReference>
<dbReference type="Proteomes" id="UP000499080">
    <property type="component" value="Unassembled WGS sequence"/>
</dbReference>
<keyword evidence="2" id="KW-1185">Reference proteome</keyword>
<protein>
    <submittedName>
        <fullName evidence="1">Uncharacterized protein</fullName>
    </submittedName>
</protein>
<name>A0A4Y2NKW9_ARAVE</name>
<evidence type="ECO:0000313" key="1">
    <source>
        <dbReference type="EMBL" id="GBN39484.1"/>
    </source>
</evidence>
<evidence type="ECO:0000313" key="2">
    <source>
        <dbReference type="Proteomes" id="UP000499080"/>
    </source>
</evidence>
<proteinExistence type="predicted"/>
<reference evidence="1 2" key="1">
    <citation type="journal article" date="2019" name="Sci. Rep.">
        <title>Orb-weaving spider Araneus ventricosus genome elucidates the spidroin gene catalogue.</title>
        <authorList>
            <person name="Kono N."/>
            <person name="Nakamura H."/>
            <person name="Ohtoshi R."/>
            <person name="Moran D.A.P."/>
            <person name="Shinohara A."/>
            <person name="Yoshida Y."/>
            <person name="Fujiwara M."/>
            <person name="Mori M."/>
            <person name="Tomita M."/>
            <person name="Arakawa K."/>
        </authorList>
    </citation>
    <scope>NUCLEOTIDE SEQUENCE [LARGE SCALE GENOMIC DNA]</scope>
</reference>
<gene>
    <name evidence="1" type="ORF">AVEN_56990_1</name>
</gene>
<organism evidence="1 2">
    <name type="scientific">Araneus ventricosus</name>
    <name type="common">Orbweaver spider</name>
    <name type="synonym">Epeira ventricosa</name>
    <dbReference type="NCBI Taxonomy" id="182803"/>
    <lineage>
        <taxon>Eukaryota</taxon>
        <taxon>Metazoa</taxon>
        <taxon>Ecdysozoa</taxon>
        <taxon>Arthropoda</taxon>
        <taxon>Chelicerata</taxon>
        <taxon>Arachnida</taxon>
        <taxon>Araneae</taxon>
        <taxon>Araneomorphae</taxon>
        <taxon>Entelegynae</taxon>
        <taxon>Araneoidea</taxon>
        <taxon>Araneidae</taxon>
        <taxon>Araneus</taxon>
    </lineage>
</organism>
<comment type="caution">
    <text evidence="1">The sequence shown here is derived from an EMBL/GenBank/DDBJ whole genome shotgun (WGS) entry which is preliminary data.</text>
</comment>
<sequence length="89" mass="9826">MLLYVSVITPKKPGLSCVIRALCHVISRGPALSHFISSSSSTFSAAEEYNFRCTANWFETGESDFTTAVMAYDKNQKKMPTPLAVRCCL</sequence>
<accession>A0A4Y2NKW9</accession>